<name>A0A1M4WQ78_9HYPH</name>
<dbReference type="Pfam" id="PF01408">
    <property type="entry name" value="GFO_IDH_MocA"/>
    <property type="match status" value="1"/>
</dbReference>
<sequence>MTIRRGALIGCGFFARNHMNGWAEIEGAEIVAVCDRDFAKAERMQADFGVAHAYADAEEMLRDEKLDFVDVVTTSPFHRPLVELAARHGVAAICQKPFADSQADAEAMVSACEKAGVPLAVHENFRWQQPFIEIADRIAKGRIGRPTFARISFRHGFDYYKNQPYLAEVERLSLMDIGLHLYDLARHLLGEVETLSCVTQRVNPIVRGEDAFTSLLSHAGGAVSVVECSAFAKYEPDPFPQTTAVVEGTEGTLELTRGYRLFEHHPGSVTETNVDVAVPNWGEKPWQVVQQSVVAFERHFIDVLNGKTEAQPSGAHNLGTMALALASYESAATGSTIRMKDWREGGRG</sequence>
<dbReference type="STRING" id="1122133.SAMN02745157_1039"/>
<dbReference type="InterPro" id="IPR000683">
    <property type="entry name" value="Gfo/Idh/MocA-like_OxRdtase_N"/>
</dbReference>
<proteinExistence type="predicted"/>
<dbReference type="Gene3D" id="3.40.50.720">
    <property type="entry name" value="NAD(P)-binding Rossmann-like Domain"/>
    <property type="match status" value="1"/>
</dbReference>
<dbReference type="SUPFAM" id="SSF51735">
    <property type="entry name" value="NAD(P)-binding Rossmann-fold domains"/>
    <property type="match status" value="1"/>
</dbReference>
<accession>A0A1M4WQ78</accession>
<dbReference type="Proteomes" id="UP000184485">
    <property type="component" value="Unassembled WGS sequence"/>
</dbReference>
<protein>
    <submittedName>
        <fullName evidence="3">Predicted dehydrogenase</fullName>
    </submittedName>
</protein>
<dbReference type="InterPro" id="IPR036291">
    <property type="entry name" value="NAD(P)-bd_dom_sf"/>
</dbReference>
<organism evidence="3 4">
    <name type="scientific">Kaistia soli DSM 19436</name>
    <dbReference type="NCBI Taxonomy" id="1122133"/>
    <lineage>
        <taxon>Bacteria</taxon>
        <taxon>Pseudomonadati</taxon>
        <taxon>Pseudomonadota</taxon>
        <taxon>Alphaproteobacteria</taxon>
        <taxon>Hyphomicrobiales</taxon>
        <taxon>Kaistiaceae</taxon>
        <taxon>Kaistia</taxon>
    </lineage>
</organism>
<evidence type="ECO:0000259" key="2">
    <source>
        <dbReference type="Pfam" id="PF22725"/>
    </source>
</evidence>
<dbReference type="InterPro" id="IPR055170">
    <property type="entry name" value="GFO_IDH_MocA-like_dom"/>
</dbReference>
<dbReference type="OrthoDB" id="9792935at2"/>
<dbReference type="PANTHER" id="PTHR43708">
    <property type="entry name" value="CONSERVED EXPRESSED OXIDOREDUCTASE (EUROFUNG)"/>
    <property type="match status" value="1"/>
</dbReference>
<feature type="domain" description="GFO/IDH/MocA-like oxidoreductase" evidence="2">
    <location>
        <begin position="133"/>
        <end position="254"/>
    </location>
</feature>
<dbReference type="GO" id="GO:0000166">
    <property type="term" value="F:nucleotide binding"/>
    <property type="evidence" value="ECO:0007669"/>
    <property type="project" value="InterPro"/>
</dbReference>
<dbReference type="SUPFAM" id="SSF55347">
    <property type="entry name" value="Glyceraldehyde-3-phosphate dehydrogenase-like, C-terminal domain"/>
    <property type="match status" value="1"/>
</dbReference>
<dbReference type="AlphaFoldDB" id="A0A1M4WQ78"/>
<keyword evidence="4" id="KW-1185">Reference proteome</keyword>
<gene>
    <name evidence="3" type="ORF">SAMN02745157_1039</name>
</gene>
<dbReference type="RefSeq" id="WP_073051661.1">
    <property type="nucleotide sequence ID" value="NZ_FQUP01000001.1"/>
</dbReference>
<evidence type="ECO:0000313" key="3">
    <source>
        <dbReference type="EMBL" id="SHE83385.1"/>
    </source>
</evidence>
<evidence type="ECO:0000313" key="4">
    <source>
        <dbReference type="Proteomes" id="UP000184485"/>
    </source>
</evidence>
<evidence type="ECO:0000259" key="1">
    <source>
        <dbReference type="Pfam" id="PF01408"/>
    </source>
</evidence>
<reference evidence="3 4" key="1">
    <citation type="submission" date="2016-11" db="EMBL/GenBank/DDBJ databases">
        <authorList>
            <person name="Jaros S."/>
            <person name="Januszkiewicz K."/>
            <person name="Wedrychowicz H."/>
        </authorList>
    </citation>
    <scope>NUCLEOTIDE SEQUENCE [LARGE SCALE GENOMIC DNA]</scope>
    <source>
        <strain evidence="3 4">DSM 19436</strain>
    </source>
</reference>
<dbReference type="InterPro" id="IPR051317">
    <property type="entry name" value="Gfo/Idh/MocA_oxidoreduct"/>
</dbReference>
<dbReference type="Gene3D" id="3.30.360.10">
    <property type="entry name" value="Dihydrodipicolinate Reductase, domain 2"/>
    <property type="match status" value="1"/>
</dbReference>
<dbReference type="EMBL" id="FQUP01000001">
    <property type="protein sequence ID" value="SHE83385.1"/>
    <property type="molecule type" value="Genomic_DNA"/>
</dbReference>
<dbReference type="PANTHER" id="PTHR43708:SF8">
    <property type="entry name" value="OXIDOREDUCTASE"/>
    <property type="match status" value="1"/>
</dbReference>
<dbReference type="Pfam" id="PF22725">
    <property type="entry name" value="GFO_IDH_MocA_C3"/>
    <property type="match status" value="1"/>
</dbReference>
<feature type="domain" description="Gfo/Idh/MocA-like oxidoreductase N-terminal" evidence="1">
    <location>
        <begin position="7"/>
        <end position="121"/>
    </location>
</feature>